<dbReference type="InterPro" id="IPR049054">
    <property type="entry name" value="CN_hydtase_beta-like_N"/>
</dbReference>
<dbReference type="EC" id="4.2.1.84" evidence="3"/>
<comment type="caution">
    <text evidence="3">The sequence shown here is derived from an EMBL/GenBank/DDBJ whole genome shotgun (WGS) entry which is preliminary data.</text>
</comment>
<evidence type="ECO:0000313" key="4">
    <source>
        <dbReference type="Proteomes" id="UP000672602"/>
    </source>
</evidence>
<dbReference type="AlphaFoldDB" id="A0A8J7S3H3"/>
<protein>
    <submittedName>
        <fullName evidence="3">Nitrile hydratase subunit beta</fullName>
        <ecNumber evidence="3">4.2.1.84</ecNumber>
    </submittedName>
</protein>
<accession>A0A8J7S3H3</accession>
<dbReference type="EMBL" id="JAGMWN010000006">
    <property type="protein sequence ID" value="MBP5858029.1"/>
    <property type="molecule type" value="Genomic_DNA"/>
</dbReference>
<organism evidence="3 4">
    <name type="scientific">Marivibrio halodurans</name>
    <dbReference type="NCBI Taxonomy" id="2039722"/>
    <lineage>
        <taxon>Bacteria</taxon>
        <taxon>Pseudomonadati</taxon>
        <taxon>Pseudomonadota</taxon>
        <taxon>Alphaproteobacteria</taxon>
        <taxon>Rhodospirillales</taxon>
        <taxon>Rhodospirillaceae</taxon>
        <taxon>Marivibrio</taxon>
    </lineage>
</organism>
<gene>
    <name evidence="3" type="ORF">KAJ83_13505</name>
</gene>
<keyword evidence="3" id="KW-0456">Lyase</keyword>
<evidence type="ECO:0000313" key="3">
    <source>
        <dbReference type="EMBL" id="MBP5858029.1"/>
    </source>
</evidence>
<feature type="region of interest" description="Disordered" evidence="1">
    <location>
        <begin position="1"/>
        <end position="52"/>
    </location>
</feature>
<proteinExistence type="predicted"/>
<evidence type="ECO:0000259" key="2">
    <source>
        <dbReference type="Pfam" id="PF21006"/>
    </source>
</evidence>
<sequence length="143" mass="15713">MTESDNEHPSGAPNAAPHDPSDIRGAIEAGRRHHDMGGLNAGPIDRDQHGHEAWEHKTDAILRLLAAKERGPLVRVDELRRGIEEMGPGVYDTLTYYERWIGSITNILVEKGVLTVDELGRRIEAVRARHASSPADGPEEGTQ</sequence>
<dbReference type="Proteomes" id="UP000672602">
    <property type="component" value="Unassembled WGS sequence"/>
</dbReference>
<name>A0A8J7S3H3_9PROT</name>
<dbReference type="InterPro" id="IPR042262">
    <property type="entry name" value="CN_hydtase_beta_C"/>
</dbReference>
<reference evidence="3" key="1">
    <citation type="submission" date="2021-04" db="EMBL/GenBank/DDBJ databases">
        <authorList>
            <person name="Zhang D.-C."/>
        </authorList>
    </citation>
    <scope>NUCLEOTIDE SEQUENCE</scope>
    <source>
        <strain evidence="3">CGMCC 1.15697</strain>
    </source>
</reference>
<dbReference type="RefSeq" id="WP_210682611.1">
    <property type="nucleotide sequence ID" value="NZ_JAGMWN010000006.1"/>
</dbReference>
<dbReference type="InterPro" id="IPR008990">
    <property type="entry name" value="Elect_transpt_acc-like_dom_sf"/>
</dbReference>
<dbReference type="SUPFAM" id="SSF50090">
    <property type="entry name" value="Electron transport accessory proteins"/>
    <property type="match status" value="1"/>
</dbReference>
<evidence type="ECO:0000256" key="1">
    <source>
        <dbReference type="SAM" id="MobiDB-lite"/>
    </source>
</evidence>
<dbReference type="Gene3D" id="1.10.472.20">
    <property type="entry name" value="Nitrile hydratase, beta subunit"/>
    <property type="match status" value="1"/>
</dbReference>
<dbReference type="GO" id="GO:0018822">
    <property type="term" value="F:nitrile hydratase activity"/>
    <property type="evidence" value="ECO:0007669"/>
    <property type="project" value="UniProtKB-EC"/>
</dbReference>
<feature type="domain" description="Nitrile hydratase beta subunit-like N-terminal" evidence="2">
    <location>
        <begin position="32"/>
        <end position="133"/>
    </location>
</feature>
<dbReference type="Pfam" id="PF21006">
    <property type="entry name" value="NHase_beta_N"/>
    <property type="match status" value="1"/>
</dbReference>
<keyword evidence="4" id="KW-1185">Reference proteome</keyword>